<evidence type="ECO:0000313" key="2">
    <source>
        <dbReference type="Proteomes" id="UP000280434"/>
    </source>
</evidence>
<proteinExistence type="predicted"/>
<organism evidence="1 2">
    <name type="scientific">Trinickia fusca</name>
    <dbReference type="NCBI Taxonomy" id="2419777"/>
    <lineage>
        <taxon>Bacteria</taxon>
        <taxon>Pseudomonadati</taxon>
        <taxon>Pseudomonadota</taxon>
        <taxon>Betaproteobacteria</taxon>
        <taxon>Burkholderiales</taxon>
        <taxon>Burkholderiaceae</taxon>
        <taxon>Trinickia</taxon>
    </lineage>
</organism>
<comment type="caution">
    <text evidence="1">The sequence shown here is derived from an EMBL/GenBank/DDBJ whole genome shotgun (WGS) entry which is preliminary data.</text>
</comment>
<evidence type="ECO:0000313" key="1">
    <source>
        <dbReference type="EMBL" id="RKP46927.1"/>
    </source>
</evidence>
<name>A0A494X883_9BURK</name>
<dbReference type="AlphaFoldDB" id="A0A494X883"/>
<reference evidence="1 2" key="1">
    <citation type="submission" date="2018-10" db="EMBL/GenBank/DDBJ databases">
        <title>Paraburkholderia sp. 7MK8-2, isolated from soil.</title>
        <authorList>
            <person name="Gao Z.-H."/>
            <person name="Qiu L.-H."/>
        </authorList>
    </citation>
    <scope>NUCLEOTIDE SEQUENCE [LARGE SCALE GENOMIC DNA]</scope>
    <source>
        <strain evidence="1 2">7MK8-2</strain>
    </source>
</reference>
<dbReference type="EMBL" id="RBZV01000006">
    <property type="protein sequence ID" value="RKP46927.1"/>
    <property type="molecule type" value="Genomic_DNA"/>
</dbReference>
<gene>
    <name evidence="1" type="ORF">D7S89_16395</name>
</gene>
<protein>
    <submittedName>
        <fullName evidence="1">Uncharacterized protein</fullName>
    </submittedName>
</protein>
<dbReference type="Proteomes" id="UP000280434">
    <property type="component" value="Unassembled WGS sequence"/>
</dbReference>
<keyword evidence="2" id="KW-1185">Reference proteome</keyword>
<accession>A0A494X883</accession>
<sequence length="80" mass="8794">MRGRVSDCEETKKLIERVKRESAAALAMAEVYGLAPHANRVANETGNLVAVPAKVRGRGRLSRQRTHFLADASMSRSWGT</sequence>